<dbReference type="Gene3D" id="3.30.1330.120">
    <property type="entry name" value="2-methylcitrate dehydratase PrpD"/>
    <property type="match status" value="1"/>
</dbReference>
<feature type="domain" description="MmgE/PrpD N-terminal" evidence="2">
    <location>
        <begin position="10"/>
        <end position="243"/>
    </location>
</feature>
<evidence type="ECO:0000313" key="5">
    <source>
        <dbReference type="Proteomes" id="UP000886724"/>
    </source>
</evidence>
<dbReference type="PANTHER" id="PTHR16943:SF8">
    <property type="entry name" value="2-METHYLCITRATE DEHYDRATASE"/>
    <property type="match status" value="1"/>
</dbReference>
<feature type="domain" description="MmgE/PrpD C-terminal" evidence="3">
    <location>
        <begin position="262"/>
        <end position="399"/>
    </location>
</feature>
<dbReference type="InterPro" id="IPR045337">
    <property type="entry name" value="MmgE_PrpD_C"/>
</dbReference>
<comment type="similarity">
    <text evidence="1">Belongs to the PrpD family.</text>
</comment>
<comment type="caution">
    <text evidence="4">The sequence shown here is derived from an EMBL/GenBank/DDBJ whole genome shotgun (WGS) entry which is preliminary data.</text>
</comment>
<dbReference type="InterPro" id="IPR045336">
    <property type="entry name" value="MmgE_PrpD_N"/>
</dbReference>
<reference evidence="4" key="1">
    <citation type="journal article" date="2021" name="PeerJ">
        <title>Extensive microbial diversity within the chicken gut microbiome revealed by metagenomics and culture.</title>
        <authorList>
            <person name="Gilroy R."/>
            <person name="Ravi A."/>
            <person name="Getino M."/>
            <person name="Pursley I."/>
            <person name="Horton D.L."/>
            <person name="Alikhan N.F."/>
            <person name="Baker D."/>
            <person name="Gharbi K."/>
            <person name="Hall N."/>
            <person name="Watson M."/>
            <person name="Adriaenssens E.M."/>
            <person name="Foster-Nyarko E."/>
            <person name="Jarju S."/>
            <person name="Secka A."/>
            <person name="Antonio M."/>
            <person name="Oren A."/>
            <person name="Chaudhuri R.R."/>
            <person name="La Ragione R."/>
            <person name="Hildebrand F."/>
            <person name="Pallen M.J."/>
        </authorList>
    </citation>
    <scope>NUCLEOTIDE SEQUENCE</scope>
    <source>
        <strain evidence="4">ChiGjej1B1-14440</strain>
    </source>
</reference>
<dbReference type="AlphaFoldDB" id="A0A9D2BNV0"/>
<dbReference type="InterPro" id="IPR005656">
    <property type="entry name" value="MmgE_PrpD"/>
</dbReference>
<gene>
    <name evidence="4" type="ORF">H9980_09105</name>
</gene>
<accession>A0A9D2BNV0</accession>
<dbReference type="Pfam" id="PF19305">
    <property type="entry name" value="MmgE_PrpD_C"/>
    <property type="match status" value="1"/>
</dbReference>
<dbReference type="InterPro" id="IPR042183">
    <property type="entry name" value="MmgE/PrpD_sf_1"/>
</dbReference>
<dbReference type="SUPFAM" id="SSF103378">
    <property type="entry name" value="2-methylcitrate dehydratase PrpD"/>
    <property type="match status" value="1"/>
</dbReference>
<dbReference type="Gene3D" id="1.10.4100.10">
    <property type="entry name" value="2-methylcitrate dehydratase PrpD"/>
    <property type="match status" value="1"/>
</dbReference>
<dbReference type="InterPro" id="IPR036148">
    <property type="entry name" value="MmgE/PrpD_sf"/>
</dbReference>
<reference evidence="4" key="2">
    <citation type="submission" date="2021-04" db="EMBL/GenBank/DDBJ databases">
        <authorList>
            <person name="Gilroy R."/>
        </authorList>
    </citation>
    <scope>NUCLEOTIDE SEQUENCE</scope>
    <source>
        <strain evidence="4">ChiGjej1B1-14440</strain>
    </source>
</reference>
<dbReference type="PANTHER" id="PTHR16943">
    <property type="entry name" value="2-METHYLCITRATE DEHYDRATASE-RELATED"/>
    <property type="match status" value="1"/>
</dbReference>
<sequence length="427" mass="47760">MSELELFGEELVDFIEKTDLQKIPEFFYDTLLNYLGVTYLGASHPAITVVINTLLEDHQGTYQPFNRKENLSLADVALIDCFSSAVYAYDDIHFETTTHPCGIVISAILAFARKEQLSINEALNALYIGMETECRLATVMFDKKAESKSGWYTSGIVGGLAVAAALSHLYKFDRKKIKSALALASNYASGIRGSHGSIAGSFIPTIACKNGFIATMLVKNGMTCSFASLVGENGLIKQIAAKPALQKARKGQLSLNTSCKPYPYGFISFSAIALLLKIDIDYRIIDKIIVEVSSRVKNLGSNFSPQNMYDDLVSLPYIIGHILVDRKNGYLPLNNNFIITDDEQEIINKIVIKENSKLSDDEIYISINDKKYYLKDAPGSVNHPMTHDEVIDKFKNITDIKNKEEFIEKLYHQDITDIYQFIIENFK</sequence>
<organism evidence="4 5">
    <name type="scientific">Candidatus Erysipelatoclostridium merdavium</name>
    <dbReference type="NCBI Taxonomy" id="2838566"/>
    <lineage>
        <taxon>Bacteria</taxon>
        <taxon>Bacillati</taxon>
        <taxon>Bacillota</taxon>
        <taxon>Erysipelotrichia</taxon>
        <taxon>Erysipelotrichales</taxon>
        <taxon>Erysipelotrichales incertae sedis</taxon>
    </lineage>
</organism>
<dbReference type="Pfam" id="PF03972">
    <property type="entry name" value="MmgE_PrpD_N"/>
    <property type="match status" value="1"/>
</dbReference>
<proteinExistence type="inferred from homology"/>
<name>A0A9D2BNV0_9FIRM</name>
<dbReference type="GO" id="GO:0016829">
    <property type="term" value="F:lyase activity"/>
    <property type="evidence" value="ECO:0007669"/>
    <property type="project" value="InterPro"/>
</dbReference>
<dbReference type="EMBL" id="DXET01000203">
    <property type="protein sequence ID" value="HIX82109.1"/>
    <property type="molecule type" value="Genomic_DNA"/>
</dbReference>
<evidence type="ECO:0000313" key="4">
    <source>
        <dbReference type="EMBL" id="HIX82109.1"/>
    </source>
</evidence>
<dbReference type="InterPro" id="IPR042188">
    <property type="entry name" value="MmgE/PrpD_sf_2"/>
</dbReference>
<evidence type="ECO:0000259" key="3">
    <source>
        <dbReference type="Pfam" id="PF19305"/>
    </source>
</evidence>
<evidence type="ECO:0000256" key="1">
    <source>
        <dbReference type="ARBA" id="ARBA00006174"/>
    </source>
</evidence>
<protein>
    <submittedName>
        <fullName evidence="4">MmgE/PrpD family protein</fullName>
    </submittedName>
</protein>
<dbReference type="Proteomes" id="UP000886724">
    <property type="component" value="Unassembled WGS sequence"/>
</dbReference>
<evidence type="ECO:0000259" key="2">
    <source>
        <dbReference type="Pfam" id="PF03972"/>
    </source>
</evidence>